<dbReference type="AlphaFoldDB" id="A0A2T4JJ69"/>
<feature type="transmembrane region" description="Helical" evidence="2">
    <location>
        <begin position="100"/>
        <end position="118"/>
    </location>
</feature>
<keyword evidence="2" id="KW-0472">Membrane</keyword>
<keyword evidence="2" id="KW-0812">Transmembrane</keyword>
<feature type="transmembrane region" description="Helical" evidence="2">
    <location>
        <begin position="35"/>
        <end position="52"/>
    </location>
</feature>
<evidence type="ECO:0000256" key="2">
    <source>
        <dbReference type="SAM" id="Phobius"/>
    </source>
</evidence>
<accession>A0A2T4JJ69</accession>
<keyword evidence="2" id="KW-1133">Transmembrane helix</keyword>
<sequence>MTRSFSGIGLLGLLRRLIVAALVCAAAVLAGRAGLWPALAVLLLAVLIYAVTRRKTQAALRYAAGPAVIGPDWLGLVWGAVFLALPLWTADAAPGLPPSVWLLWPMAGAGLIFLWIGWRADTFGLDPGAEGLDLRRGLGRLHLPYAEIRAHRPWRRDLPRWMRALAPLLASGRPTAAGAVMLARPRRGMMLELHDGEQVVIETDALLPGPEPLLLALTRAGVGGPPCSAARTSTPKAKETPR</sequence>
<keyword evidence="4" id="KW-1185">Reference proteome</keyword>
<evidence type="ECO:0000256" key="1">
    <source>
        <dbReference type="SAM" id="MobiDB-lite"/>
    </source>
</evidence>
<evidence type="ECO:0000313" key="4">
    <source>
        <dbReference type="Proteomes" id="UP000241899"/>
    </source>
</evidence>
<name>A0A2T4JJ69_9RHOB</name>
<proteinExistence type="predicted"/>
<protein>
    <submittedName>
        <fullName evidence="3">Uncharacterized protein</fullName>
    </submittedName>
</protein>
<dbReference type="EMBL" id="PZKF01000012">
    <property type="protein sequence ID" value="PTE17903.1"/>
    <property type="molecule type" value="Genomic_DNA"/>
</dbReference>
<evidence type="ECO:0000313" key="3">
    <source>
        <dbReference type="EMBL" id="PTE17903.1"/>
    </source>
</evidence>
<organism evidence="3 4">
    <name type="scientific">Phaeovulum veldkampii DSM 11550</name>
    <dbReference type="NCBI Taxonomy" id="1185920"/>
    <lineage>
        <taxon>Bacteria</taxon>
        <taxon>Pseudomonadati</taxon>
        <taxon>Pseudomonadota</taxon>
        <taxon>Alphaproteobacteria</taxon>
        <taxon>Rhodobacterales</taxon>
        <taxon>Paracoccaceae</taxon>
        <taxon>Phaeovulum</taxon>
    </lineage>
</organism>
<feature type="region of interest" description="Disordered" evidence="1">
    <location>
        <begin position="223"/>
        <end position="242"/>
    </location>
</feature>
<reference evidence="3 4" key="1">
    <citation type="submission" date="2018-03" db="EMBL/GenBank/DDBJ databases">
        <title>Rhodobacter veldkampii.</title>
        <authorList>
            <person name="Meyer T.E."/>
            <person name="Miller S."/>
            <person name="Lodha T."/>
            <person name="Gandham S."/>
            <person name="Chintalapati S."/>
            <person name="Chintalapati V.R."/>
        </authorList>
    </citation>
    <scope>NUCLEOTIDE SEQUENCE [LARGE SCALE GENOMIC DNA]</scope>
    <source>
        <strain evidence="3 4">DSM 11550</strain>
    </source>
</reference>
<dbReference type="OrthoDB" id="7877316at2"/>
<feature type="transmembrane region" description="Helical" evidence="2">
    <location>
        <begin position="64"/>
        <end position="88"/>
    </location>
</feature>
<dbReference type="RefSeq" id="WP_107324590.1">
    <property type="nucleotide sequence ID" value="NZ_NHSP01000079.1"/>
</dbReference>
<gene>
    <name evidence="3" type="ORF">C5F46_06670</name>
</gene>
<comment type="caution">
    <text evidence="3">The sequence shown here is derived from an EMBL/GenBank/DDBJ whole genome shotgun (WGS) entry which is preliminary data.</text>
</comment>
<dbReference type="Proteomes" id="UP000241899">
    <property type="component" value="Unassembled WGS sequence"/>
</dbReference>